<reference evidence="3" key="1">
    <citation type="submission" date="2017-09" db="EMBL/GenBank/DDBJ databases">
        <authorList>
            <person name="Campbell M.A."/>
            <person name="Lukasik P."/>
            <person name="Simon C."/>
            <person name="McCutcheon J.P."/>
        </authorList>
    </citation>
    <scope>NUCLEOTIDE SEQUENCE [LARGE SCALE GENOMIC DNA]</scope>
    <source>
        <strain evidence="3">MAGNEO</strain>
    </source>
</reference>
<dbReference type="InterPro" id="IPR015421">
    <property type="entry name" value="PyrdxlP-dep_Trfase_major"/>
</dbReference>
<dbReference type="InterPro" id="IPR015424">
    <property type="entry name" value="PyrdxlP-dep_Trfase"/>
</dbReference>
<keyword evidence="4" id="KW-1185">Reference proteome</keyword>
<protein>
    <submittedName>
        <fullName evidence="3">Cysteine desulfurase</fullName>
        <ecNumber evidence="3">2.8.1.7</ecNumber>
    </submittedName>
</protein>
<keyword evidence="3" id="KW-0808">Transferase</keyword>
<accession>A0ABX4MFN8</accession>
<comment type="caution">
    <text evidence="3">The sequence shown here is derived from an EMBL/GenBank/DDBJ whole genome shotgun (WGS) entry which is preliminary data.</text>
</comment>
<proteinExistence type="predicted"/>
<dbReference type="PANTHER" id="PTHR43586">
    <property type="entry name" value="CYSTEINE DESULFURASE"/>
    <property type="match status" value="1"/>
</dbReference>
<dbReference type="Pfam" id="PF00266">
    <property type="entry name" value="Aminotran_5"/>
    <property type="match status" value="1"/>
</dbReference>
<gene>
    <name evidence="3" type="primary">sufS</name>
    <name evidence="3" type="ORF">magneo_121</name>
</gene>
<dbReference type="InterPro" id="IPR015422">
    <property type="entry name" value="PyrdxlP-dep_Trfase_small"/>
</dbReference>
<feature type="domain" description="Aminotransferase class V" evidence="2">
    <location>
        <begin position="19"/>
        <end position="341"/>
    </location>
</feature>
<dbReference type="SUPFAM" id="SSF53383">
    <property type="entry name" value="PLP-dependent transferases"/>
    <property type="match status" value="1"/>
</dbReference>
<dbReference type="Gene3D" id="3.40.640.10">
    <property type="entry name" value="Type I PLP-dependent aspartate aminotransferase-like (Major domain)"/>
    <property type="match status" value="1"/>
</dbReference>
<sequence>MDYVICTRSERYCCTHAVLTTIFRRSHEYIKTIYSVQNNYACVVYGSIMEAINTIYNSYWFNGKKIRILTCVNSNHSIITPIYGRSNCFSLDVIGLDPDFVPNVRQYLWTMTKDISLVVLTHMSNVISMLVPIRLYVYIKRSNTTFIVDGTQVTPHFDINVGSINCDAYLISSNKMYTFPSIGLCFIKSKLLNNLSQLALGYRGVHQLNLQPFSCILNRTPITYESCSSSTFGMISLVEVVKWKQRFNLNHEKHICKYLWFNLSLIPSVRLIGRWNPSSRTLCFRIKDMPSYEVSKYLNKLLISGQSGYHCSIPLIEYLEIGTVYMVSIGLYNTYKDADALIYNVMQLCELNEFCIQSYIKMVTMNRIINIGVLQPCSDQNVISNRLMLSYTKHFNRHINNHGKNITKHKFEVSTTYSRSHWTWELT</sequence>
<dbReference type="PANTHER" id="PTHR43586:SF8">
    <property type="entry name" value="CYSTEINE DESULFURASE 1, CHLOROPLASTIC"/>
    <property type="match status" value="1"/>
</dbReference>
<evidence type="ECO:0000256" key="1">
    <source>
        <dbReference type="ARBA" id="ARBA00022898"/>
    </source>
</evidence>
<keyword evidence="1" id="KW-0663">Pyridoxal phosphate</keyword>
<dbReference type="Gene3D" id="3.90.1150.10">
    <property type="entry name" value="Aspartate Aminotransferase, domain 1"/>
    <property type="match status" value="1"/>
</dbReference>
<dbReference type="EC" id="2.8.1.7" evidence="3"/>
<evidence type="ECO:0000313" key="4">
    <source>
        <dbReference type="Proteomes" id="UP000228684"/>
    </source>
</evidence>
<evidence type="ECO:0000259" key="2">
    <source>
        <dbReference type="Pfam" id="PF00266"/>
    </source>
</evidence>
<organism evidence="3 4">
    <name type="scientific">Candidatus Hodgkinia cicadicola</name>
    <dbReference type="NCBI Taxonomy" id="573658"/>
    <lineage>
        <taxon>Bacteria</taxon>
        <taxon>Pseudomonadati</taxon>
        <taxon>Pseudomonadota</taxon>
        <taxon>Alphaproteobacteria</taxon>
        <taxon>Hyphomicrobiales</taxon>
        <taxon>Candidatus Hodgkinia</taxon>
    </lineage>
</organism>
<dbReference type="EMBL" id="NXGM01000024">
    <property type="protein sequence ID" value="PIM95495.1"/>
    <property type="molecule type" value="Genomic_DNA"/>
</dbReference>
<evidence type="ECO:0000313" key="3">
    <source>
        <dbReference type="EMBL" id="PIM95495.1"/>
    </source>
</evidence>
<name>A0ABX4MFN8_9HYPH</name>
<dbReference type="InterPro" id="IPR000192">
    <property type="entry name" value="Aminotrans_V_dom"/>
</dbReference>
<dbReference type="GO" id="GO:0031071">
    <property type="term" value="F:cysteine desulfurase activity"/>
    <property type="evidence" value="ECO:0007669"/>
    <property type="project" value="UniProtKB-EC"/>
</dbReference>
<dbReference type="Proteomes" id="UP000228684">
    <property type="component" value="Unassembled WGS sequence"/>
</dbReference>